<feature type="compositionally biased region" description="Gly residues" evidence="1">
    <location>
        <begin position="455"/>
        <end position="468"/>
    </location>
</feature>
<feature type="compositionally biased region" description="Basic and acidic residues" evidence="1">
    <location>
        <begin position="295"/>
        <end position="335"/>
    </location>
</feature>
<feature type="region of interest" description="Disordered" evidence="1">
    <location>
        <begin position="247"/>
        <end position="348"/>
    </location>
</feature>
<evidence type="ECO:0000313" key="3">
    <source>
        <dbReference type="EMBL" id="MBO8186803.1"/>
    </source>
</evidence>
<evidence type="ECO:0008006" key="5">
    <source>
        <dbReference type="Google" id="ProtNLM"/>
    </source>
</evidence>
<feature type="region of interest" description="Disordered" evidence="1">
    <location>
        <begin position="389"/>
        <end position="484"/>
    </location>
</feature>
<keyword evidence="4" id="KW-1185">Reference proteome</keyword>
<reference evidence="3 4" key="1">
    <citation type="submission" date="2021-02" db="EMBL/GenBank/DDBJ databases">
        <title>Streptomyces spirodelae sp. nov., isolated from duckweed.</title>
        <authorList>
            <person name="Saimee Y."/>
            <person name="Duangmal K."/>
        </authorList>
    </citation>
    <scope>NUCLEOTIDE SEQUENCE [LARGE SCALE GENOMIC DNA]</scope>
    <source>
        <strain evidence="3 4">DW4-2</strain>
    </source>
</reference>
<comment type="caution">
    <text evidence="3">The sequence shown here is derived from an EMBL/GenBank/DDBJ whole genome shotgun (WGS) entry which is preliminary data.</text>
</comment>
<dbReference type="EMBL" id="JAFFZN010000012">
    <property type="protein sequence ID" value="MBO8186803.1"/>
    <property type="molecule type" value="Genomic_DNA"/>
</dbReference>
<feature type="compositionally biased region" description="Low complexity" evidence="1">
    <location>
        <begin position="469"/>
        <end position="484"/>
    </location>
</feature>
<feature type="compositionally biased region" description="Low complexity" evidence="1">
    <location>
        <begin position="182"/>
        <end position="192"/>
    </location>
</feature>
<protein>
    <recommendedName>
        <fullName evidence="5">Extensin</fullName>
    </recommendedName>
</protein>
<evidence type="ECO:0000256" key="1">
    <source>
        <dbReference type="SAM" id="MobiDB-lite"/>
    </source>
</evidence>
<feature type="compositionally biased region" description="Gly residues" evidence="1">
    <location>
        <begin position="393"/>
        <end position="448"/>
    </location>
</feature>
<organism evidence="3 4">
    <name type="scientific">Streptomyces spirodelae</name>
    <dbReference type="NCBI Taxonomy" id="2812904"/>
    <lineage>
        <taxon>Bacteria</taxon>
        <taxon>Bacillati</taxon>
        <taxon>Actinomycetota</taxon>
        <taxon>Actinomycetes</taxon>
        <taxon>Kitasatosporales</taxon>
        <taxon>Streptomycetaceae</taxon>
        <taxon>Streptomyces</taxon>
    </lineage>
</organism>
<feature type="region of interest" description="Disordered" evidence="1">
    <location>
        <begin position="21"/>
        <end position="117"/>
    </location>
</feature>
<feature type="transmembrane region" description="Helical" evidence="2">
    <location>
        <begin position="217"/>
        <end position="240"/>
    </location>
</feature>
<dbReference type="RefSeq" id="WP_209265598.1">
    <property type="nucleotide sequence ID" value="NZ_JAFFZN010000012.1"/>
</dbReference>
<evidence type="ECO:0000313" key="4">
    <source>
        <dbReference type="Proteomes" id="UP001518976"/>
    </source>
</evidence>
<feature type="compositionally biased region" description="Basic residues" evidence="1">
    <location>
        <begin position="100"/>
        <end position="109"/>
    </location>
</feature>
<keyword evidence="2" id="KW-0812">Transmembrane</keyword>
<feature type="compositionally biased region" description="Low complexity" evidence="1">
    <location>
        <begin position="51"/>
        <end position="70"/>
    </location>
</feature>
<keyword evidence="2" id="KW-1133">Transmembrane helix</keyword>
<accession>A0ABS3WUL3</accession>
<gene>
    <name evidence="3" type="ORF">JW592_15215</name>
</gene>
<name>A0ABS3WUL3_9ACTN</name>
<sequence>MADDRYSWLDEETAERLLRGLPVDACEGDDPGTGFAPGPERGSGSRADTVEGAAEEPNAGPGAAGSRAAGRPGGYEPSAVPQESTVPGEPREAAVAGRTGRARRSGRSGRRAEGRLDVPSHDWSREADRRTVVRLAAALDELSTAYTTPTPTSTAPGATPVELPGEAAALDAFRAARVGAPRGVSGAAPVSPLGGGGAPGGARSRARHLLTGRPLRAGFAVALAGCALGGVAVAAGTGMLPTPFSNGDAPSVSVSPGGTSQGKTPASGGASSDGETPGSDGKGDRHSGAGQAGGHDGDGKGGDGDKSRDGSRDLADSGGAGRDKNDKDDKDRDNGKQPGSGRHLDDSQKDAIATALCKAYAADKLDADDRRKLERAAGGRTVVRKFCAQHGNAGSGDGGSRGGASGGGGQGSGDSGGSGGSGSDGGGQGSGSDSGGGGGGGGSTGGDGDPPPPGDSGGSATGGSGGADGDASSPSSTPSSSPTF</sequence>
<feature type="region of interest" description="Disordered" evidence="1">
    <location>
        <begin position="182"/>
        <end position="204"/>
    </location>
</feature>
<proteinExistence type="predicted"/>
<evidence type="ECO:0000256" key="2">
    <source>
        <dbReference type="SAM" id="Phobius"/>
    </source>
</evidence>
<keyword evidence="2" id="KW-0472">Membrane</keyword>
<dbReference type="Proteomes" id="UP001518976">
    <property type="component" value="Unassembled WGS sequence"/>
</dbReference>
<feature type="compositionally biased region" description="Polar residues" evidence="1">
    <location>
        <begin position="252"/>
        <end position="274"/>
    </location>
</feature>